<keyword evidence="1" id="KW-0175">Coiled coil</keyword>
<evidence type="ECO:0000313" key="5">
    <source>
        <dbReference type="Proteomes" id="UP001056429"/>
    </source>
</evidence>
<sequence length="806" mass="93816">MNKKKIISIIISTTMLAGITINAFAMDNNATVKSEQLKITKVSTKKVETIAEDKVKELSKKYLKEFFGIEITEEYTASAYLNNYTGTEKPLWNVNWSLQREKENININTAIDAIHGELISMSKYNYGAQNSEIPSISYSEAKEIALKKMKEICPDKAAETMILNDNMTFNGNYGEYTFNFVRVNQEVAYEQNNISFSIDGHSGEVKKFNINWDDNAQFPKVDKAISVSKAENLFVDGIEFNLVYNKYRNKYRFQDEENLKNIKLVYDILLNNGVYIDAVSGKAFFQYDNKNNEKKEIDLTEKEMKEILNKYKELKELDEDLTQNEVEKIAVKFIEDNIGKDFTLKNAYFDSNDREKEKGWSLNYTKEEKYDGKIKDDVINEKDEKKEEYKKITNVSIWIDAVTGQIKSMNQYSHIRNENGMGYYYNDEEEFEAKVTWEEGYKRAVEIVGEYYGDKIKNLDYHVEKQVYTDEKGNPRQERRYNYTFNRVENGIPFNENSIRVTIDAEDGALTSLNKDWYKDGEFVSPKKKLSEKEIDKIFRDKYDPQLKFIKKDNKINLVYEIKGNEDIYAFKDFDAFDGDILNYNGEEIIEDTEAFFKEIENSKVKKELEILAYSGLLDIRDFKLDKEVTNKEVIKLIVDAYGYRPYVVEDNRGYNMAKEDSVAMDKSEDSNETPQNGYDLTDKDYIEMAKFYGIIDGEITEKILNQKVDRVDLAKAMIKFTGYEDIAKINNIFKVNAKDEGDIQEEMKGYVALSLGFSILETENGYLKPNTEICYEELCSALYNALQNKKNNNNPYPIPYYKAID</sequence>
<evidence type="ECO:0000313" key="4">
    <source>
        <dbReference type="EMBL" id="MCM1990106.1"/>
    </source>
</evidence>
<organism evidence="4 5">
    <name type="scientific">Oceanirhabdus seepicola</name>
    <dbReference type="NCBI Taxonomy" id="2828781"/>
    <lineage>
        <taxon>Bacteria</taxon>
        <taxon>Bacillati</taxon>
        <taxon>Bacillota</taxon>
        <taxon>Clostridia</taxon>
        <taxon>Eubacteriales</taxon>
        <taxon>Clostridiaceae</taxon>
        <taxon>Oceanirhabdus</taxon>
    </lineage>
</organism>
<evidence type="ECO:0000256" key="2">
    <source>
        <dbReference type="SAM" id="MobiDB-lite"/>
    </source>
</evidence>
<reference evidence="4" key="1">
    <citation type="journal article" date="2021" name="mSystems">
        <title>Bacteria and Archaea Synergistically Convert Glycine Betaine to Biogenic Methane in the Formosa Cold Seep of the South China Sea.</title>
        <authorList>
            <person name="Li L."/>
            <person name="Zhang W."/>
            <person name="Zhang S."/>
            <person name="Song L."/>
            <person name="Sun Q."/>
            <person name="Zhang H."/>
            <person name="Xiang H."/>
            <person name="Dong X."/>
        </authorList>
    </citation>
    <scope>NUCLEOTIDE SEQUENCE</scope>
    <source>
        <strain evidence="4">ZWT</strain>
    </source>
</reference>
<feature type="compositionally biased region" description="Basic and acidic residues" evidence="2">
    <location>
        <begin position="661"/>
        <end position="670"/>
    </location>
</feature>
<feature type="chain" id="PRO_5039900258" description="PepSY domain-containing protein" evidence="3">
    <location>
        <begin position="26"/>
        <end position="806"/>
    </location>
</feature>
<evidence type="ECO:0000256" key="1">
    <source>
        <dbReference type="SAM" id="Coils"/>
    </source>
</evidence>
<feature type="region of interest" description="Disordered" evidence="2">
    <location>
        <begin position="661"/>
        <end position="680"/>
    </location>
</feature>
<feature type="coiled-coil region" evidence="1">
    <location>
        <begin position="290"/>
        <end position="324"/>
    </location>
</feature>
<evidence type="ECO:0000256" key="3">
    <source>
        <dbReference type="SAM" id="SignalP"/>
    </source>
</evidence>
<evidence type="ECO:0008006" key="6">
    <source>
        <dbReference type="Google" id="ProtNLM"/>
    </source>
</evidence>
<gene>
    <name evidence="4" type="ORF">KDK92_10185</name>
</gene>
<keyword evidence="3" id="KW-0732">Signal</keyword>
<dbReference type="RefSeq" id="WP_250859150.1">
    <property type="nucleotide sequence ID" value="NZ_JAGSOJ010000002.1"/>
</dbReference>
<name>A0A9J6P096_9CLOT</name>
<protein>
    <recommendedName>
        <fullName evidence="6">PepSY domain-containing protein</fullName>
    </recommendedName>
</protein>
<reference evidence="4" key="2">
    <citation type="submission" date="2021-04" db="EMBL/GenBank/DDBJ databases">
        <authorList>
            <person name="Dong X."/>
        </authorList>
    </citation>
    <scope>NUCLEOTIDE SEQUENCE</scope>
    <source>
        <strain evidence="4">ZWT</strain>
    </source>
</reference>
<proteinExistence type="predicted"/>
<feature type="signal peptide" evidence="3">
    <location>
        <begin position="1"/>
        <end position="25"/>
    </location>
</feature>
<accession>A0A9J6P096</accession>
<dbReference type="AlphaFoldDB" id="A0A9J6P096"/>
<dbReference type="EMBL" id="JAGSOJ010000002">
    <property type="protein sequence ID" value="MCM1990106.1"/>
    <property type="molecule type" value="Genomic_DNA"/>
</dbReference>
<comment type="caution">
    <text evidence="4">The sequence shown here is derived from an EMBL/GenBank/DDBJ whole genome shotgun (WGS) entry which is preliminary data.</text>
</comment>
<keyword evidence="5" id="KW-1185">Reference proteome</keyword>
<dbReference type="Proteomes" id="UP001056429">
    <property type="component" value="Unassembled WGS sequence"/>
</dbReference>